<organism evidence="2 3">
    <name type="scientific">Bacteroides xylanisolvens</name>
    <dbReference type="NCBI Taxonomy" id="371601"/>
    <lineage>
        <taxon>Bacteria</taxon>
        <taxon>Pseudomonadati</taxon>
        <taxon>Bacteroidota</taxon>
        <taxon>Bacteroidia</taxon>
        <taxon>Bacteroidales</taxon>
        <taxon>Bacteroidaceae</taxon>
        <taxon>Bacteroides</taxon>
    </lineage>
</organism>
<gene>
    <name evidence="2" type="ORF">K8V07_04185</name>
</gene>
<proteinExistence type="predicted"/>
<comment type="caution">
    <text evidence="2">The sequence shown here is derived from an EMBL/GenBank/DDBJ whole genome shotgun (WGS) entry which is preliminary data.</text>
</comment>
<reference evidence="2" key="2">
    <citation type="submission" date="2021-09" db="EMBL/GenBank/DDBJ databases">
        <authorList>
            <person name="Gilroy R."/>
        </authorList>
    </citation>
    <scope>NUCLEOTIDE SEQUENCE</scope>
    <source>
        <strain evidence="2">CHK154-13316</strain>
    </source>
</reference>
<evidence type="ECO:0000313" key="3">
    <source>
        <dbReference type="Proteomes" id="UP000747074"/>
    </source>
</evidence>
<evidence type="ECO:0000256" key="1">
    <source>
        <dbReference type="SAM" id="MobiDB-lite"/>
    </source>
</evidence>
<reference evidence="2" key="1">
    <citation type="journal article" date="2021" name="PeerJ">
        <title>Extensive microbial diversity within the chicken gut microbiome revealed by metagenomics and culture.</title>
        <authorList>
            <person name="Gilroy R."/>
            <person name="Ravi A."/>
            <person name="Getino M."/>
            <person name="Pursley I."/>
            <person name="Horton D.L."/>
            <person name="Alikhan N.F."/>
            <person name="Baker D."/>
            <person name="Gharbi K."/>
            <person name="Hall N."/>
            <person name="Watson M."/>
            <person name="Adriaenssens E.M."/>
            <person name="Foster-Nyarko E."/>
            <person name="Jarju S."/>
            <person name="Secka A."/>
            <person name="Antonio M."/>
            <person name="Oren A."/>
            <person name="Chaudhuri R.R."/>
            <person name="La Ragione R."/>
            <person name="Hildebrand F."/>
            <person name="Pallen M.J."/>
        </authorList>
    </citation>
    <scope>NUCLEOTIDE SEQUENCE</scope>
    <source>
        <strain evidence="2">CHK154-13316</strain>
    </source>
</reference>
<feature type="region of interest" description="Disordered" evidence="1">
    <location>
        <begin position="126"/>
        <end position="152"/>
    </location>
</feature>
<feature type="compositionally biased region" description="Basic residues" evidence="1">
    <location>
        <begin position="127"/>
        <end position="140"/>
    </location>
</feature>
<dbReference type="AlphaFoldDB" id="A0A921LGB1"/>
<accession>A0A921LGB1</accession>
<evidence type="ECO:0000313" key="2">
    <source>
        <dbReference type="EMBL" id="HJG11106.1"/>
    </source>
</evidence>
<sequence length="152" mass="17422">MTNQNNPFYGNYYLNGSAGTGYMSTGSTQIPANQPNPFFNQPNRFQSIPGRLVNNLDEITPQEVPMDGSVSLFPQADYSAIYAKTWTKDGTIATVKFIPEQPQIEPQKSPLEERLDRIDQRFDRLKKMLSNRNKPKKPYNKPHQVKEEQKNV</sequence>
<dbReference type="EMBL" id="DYVL01000056">
    <property type="protein sequence ID" value="HJG11106.1"/>
    <property type="molecule type" value="Genomic_DNA"/>
</dbReference>
<dbReference type="Proteomes" id="UP000747074">
    <property type="component" value="Unassembled WGS sequence"/>
</dbReference>
<protein>
    <submittedName>
        <fullName evidence="2">Uncharacterized protein</fullName>
    </submittedName>
</protein>
<name>A0A921LGB1_9BACE</name>